<evidence type="ECO:0000313" key="1">
    <source>
        <dbReference type="EMBL" id="MBR0799975.1"/>
    </source>
</evidence>
<dbReference type="EMBL" id="JAFCJH010000046">
    <property type="protein sequence ID" value="MBR0799975.1"/>
    <property type="molecule type" value="Genomic_DNA"/>
</dbReference>
<protein>
    <submittedName>
        <fullName evidence="1">Uncharacterized protein</fullName>
    </submittedName>
</protein>
<dbReference type="InterPro" id="IPR023096">
    <property type="entry name" value="G6P_Isomerase_C"/>
</dbReference>
<evidence type="ECO:0000313" key="2">
    <source>
        <dbReference type="Proteomes" id="UP001315278"/>
    </source>
</evidence>
<dbReference type="Gene3D" id="1.10.1390.10">
    <property type="match status" value="1"/>
</dbReference>
<organism evidence="1 2">
    <name type="scientific">Bradyrhizobium jicamae</name>
    <dbReference type="NCBI Taxonomy" id="280332"/>
    <lineage>
        <taxon>Bacteria</taxon>
        <taxon>Pseudomonadati</taxon>
        <taxon>Pseudomonadota</taxon>
        <taxon>Alphaproteobacteria</taxon>
        <taxon>Hyphomicrobiales</taxon>
        <taxon>Nitrobacteraceae</taxon>
        <taxon>Bradyrhizobium</taxon>
    </lineage>
</organism>
<keyword evidence="2" id="KW-1185">Reference proteome</keyword>
<name>A0ABS5FTB0_9BRAD</name>
<dbReference type="Proteomes" id="UP001315278">
    <property type="component" value="Unassembled WGS sequence"/>
</dbReference>
<comment type="caution">
    <text evidence="1">The sequence shown here is derived from an EMBL/GenBank/DDBJ whole genome shotgun (WGS) entry which is preliminary data.</text>
</comment>
<gene>
    <name evidence="1" type="ORF">JQ615_31875</name>
</gene>
<sequence length="45" mass="4991">MLFFLQSDSFDRRGVELGKVLAMRIQDPLIGLHDGKFSREAAAGP</sequence>
<proteinExistence type="predicted"/>
<reference evidence="2" key="1">
    <citation type="journal article" date="2021" name="ISME J.">
        <title>Evolutionary origin and ecological implication of a unique nif island in free-living Bradyrhizobium lineages.</title>
        <authorList>
            <person name="Tao J."/>
        </authorList>
    </citation>
    <scope>NUCLEOTIDE SEQUENCE [LARGE SCALE GENOMIC DNA]</scope>
    <source>
        <strain evidence="2">SZCCT0434</strain>
    </source>
</reference>
<accession>A0ABS5FTB0</accession>
<dbReference type="RefSeq" id="WP_212494568.1">
    <property type="nucleotide sequence ID" value="NZ_JAFCJH010000046.1"/>
</dbReference>